<evidence type="ECO:0000256" key="1">
    <source>
        <dbReference type="SAM" id="MobiDB-lite"/>
    </source>
</evidence>
<reference evidence="2" key="1">
    <citation type="submission" date="2020-12" db="EMBL/GenBank/DDBJ databases">
        <title>Metabolic potential, ecology and presence of endohyphal bacteria is reflected in genomic diversity of Mucoromycotina.</title>
        <authorList>
            <person name="Muszewska A."/>
            <person name="Okrasinska A."/>
            <person name="Steczkiewicz K."/>
            <person name="Drgas O."/>
            <person name="Orlowska M."/>
            <person name="Perlinska-Lenart U."/>
            <person name="Aleksandrzak-Piekarczyk T."/>
            <person name="Szatraj K."/>
            <person name="Zielenkiewicz U."/>
            <person name="Pilsyk S."/>
            <person name="Malc E."/>
            <person name="Mieczkowski P."/>
            <person name="Kruszewska J.S."/>
            <person name="Biernat P."/>
            <person name="Pawlowska J."/>
        </authorList>
    </citation>
    <scope>NUCLEOTIDE SEQUENCE</scope>
    <source>
        <strain evidence="2">WA0000067209</strain>
    </source>
</reference>
<gene>
    <name evidence="2" type="ORF">INT43_002522</name>
</gene>
<dbReference type="PANTHER" id="PTHR38702">
    <property type="entry name" value="CALPONIN-HOMOLOGY (CH) DOMAIN-CONTAINING PROTEIN"/>
    <property type="match status" value="1"/>
</dbReference>
<sequence>MTHPLDSTDSGVELPEELPPKSVRSARKTEVTFLDTEAANKSPAEPPKPYVRPVKSNPNKHFAQSAQRRSSLQTLGSIGRLQDFYGKKSLKHNKAGMLGFSLANLSEEPEDLDRLPTPIAPPPSWHNLDVETDLDILLQQAFDDIESMLETWSMIAGPPEDQQRVEVLPLLQSVTEMLNSVKNYILHRHDLSDLAVSKLRTAALKLLESMTHLENKYRSLEDNGDSTSGYVYNNMDYGNLNIERNAILEYLNTIEQYGFNPPHHVGAPYAGYSAIIKNLMIKTSSRDSDTSKSSINHLKFSDWLKDNGQWDNELDDRQAFLETLAACKLRFDLTFPNYKPAEIARKTSAGLDMLTQPWLKLEAALVIFTRTVAKEFRANVLETRRKSRFIDVASLAIA</sequence>
<evidence type="ECO:0000313" key="3">
    <source>
        <dbReference type="Proteomes" id="UP000654370"/>
    </source>
</evidence>
<feature type="compositionally biased region" description="Polar residues" evidence="1">
    <location>
        <begin position="1"/>
        <end position="10"/>
    </location>
</feature>
<evidence type="ECO:0000313" key="2">
    <source>
        <dbReference type="EMBL" id="KAG2186084.1"/>
    </source>
</evidence>
<name>A0A8H7UPA7_MORIS</name>
<feature type="compositionally biased region" description="Polar residues" evidence="1">
    <location>
        <begin position="56"/>
        <end position="71"/>
    </location>
</feature>
<dbReference type="PANTHER" id="PTHR38702:SF1">
    <property type="entry name" value="CALPONIN-HOMOLOGY (CH) DOMAIN-CONTAINING PROTEIN"/>
    <property type="match status" value="1"/>
</dbReference>
<organism evidence="2 3">
    <name type="scientific">Mortierella isabellina</name>
    <name type="common">Filamentous fungus</name>
    <name type="synonym">Umbelopsis isabellina</name>
    <dbReference type="NCBI Taxonomy" id="91625"/>
    <lineage>
        <taxon>Eukaryota</taxon>
        <taxon>Fungi</taxon>
        <taxon>Fungi incertae sedis</taxon>
        <taxon>Mucoromycota</taxon>
        <taxon>Mucoromycotina</taxon>
        <taxon>Umbelopsidomycetes</taxon>
        <taxon>Umbelopsidales</taxon>
        <taxon>Umbelopsidaceae</taxon>
        <taxon>Umbelopsis</taxon>
    </lineage>
</organism>
<dbReference type="Proteomes" id="UP000654370">
    <property type="component" value="Unassembled WGS sequence"/>
</dbReference>
<proteinExistence type="predicted"/>
<keyword evidence="3" id="KW-1185">Reference proteome</keyword>
<dbReference type="EMBL" id="JAEPQZ010000001">
    <property type="protein sequence ID" value="KAG2186084.1"/>
    <property type="molecule type" value="Genomic_DNA"/>
</dbReference>
<protein>
    <submittedName>
        <fullName evidence="2">Uncharacterized protein</fullName>
    </submittedName>
</protein>
<feature type="region of interest" description="Disordered" evidence="1">
    <location>
        <begin position="1"/>
        <end position="71"/>
    </location>
</feature>
<comment type="caution">
    <text evidence="2">The sequence shown here is derived from an EMBL/GenBank/DDBJ whole genome shotgun (WGS) entry which is preliminary data.</text>
</comment>
<dbReference type="AlphaFoldDB" id="A0A8H7UPA7"/>
<accession>A0A8H7UPA7</accession>
<dbReference type="OrthoDB" id="2534759at2759"/>